<feature type="non-terminal residue" evidence="1">
    <location>
        <position position="107"/>
    </location>
</feature>
<dbReference type="EMBL" id="BQXS01003428">
    <property type="protein sequence ID" value="GKT34245.1"/>
    <property type="molecule type" value="Genomic_DNA"/>
</dbReference>
<keyword evidence="2" id="KW-1185">Reference proteome</keyword>
<dbReference type="Proteomes" id="UP001057375">
    <property type="component" value="Unassembled WGS sequence"/>
</dbReference>
<organism evidence="1 2">
    <name type="scientific">Aduncisulcus paluster</name>
    <dbReference type="NCBI Taxonomy" id="2918883"/>
    <lineage>
        <taxon>Eukaryota</taxon>
        <taxon>Metamonada</taxon>
        <taxon>Carpediemonas-like organisms</taxon>
        <taxon>Aduncisulcus</taxon>
    </lineage>
</organism>
<sequence length="107" mass="10926">SVVHTSDSSSVLLSTFDSDPLNSPSILTFIYVPSESHCSLSVVPFDDLSSIVPSSSKNMSIISSNVIVDGVTVDASSSSTATVSVSVFPPVPLPSHSAAIQSTSDPA</sequence>
<name>A0ABQ5KP08_9EUKA</name>
<evidence type="ECO:0000313" key="1">
    <source>
        <dbReference type="EMBL" id="GKT34245.1"/>
    </source>
</evidence>
<evidence type="ECO:0000313" key="2">
    <source>
        <dbReference type="Proteomes" id="UP001057375"/>
    </source>
</evidence>
<protein>
    <submittedName>
        <fullName evidence="1">Uncharacterized protein</fullName>
    </submittedName>
</protein>
<accession>A0ABQ5KP08</accession>
<feature type="non-terminal residue" evidence="1">
    <location>
        <position position="1"/>
    </location>
</feature>
<comment type="caution">
    <text evidence="1">The sequence shown here is derived from an EMBL/GenBank/DDBJ whole genome shotgun (WGS) entry which is preliminary data.</text>
</comment>
<gene>
    <name evidence="1" type="ORF">ADUPG1_002781</name>
</gene>
<reference evidence="1" key="1">
    <citation type="submission" date="2022-03" db="EMBL/GenBank/DDBJ databases">
        <title>Draft genome sequence of Aduncisulcus paluster, a free-living microaerophilic Fornicata.</title>
        <authorList>
            <person name="Yuyama I."/>
            <person name="Kume K."/>
            <person name="Tamura T."/>
            <person name="Inagaki Y."/>
            <person name="Hashimoto T."/>
        </authorList>
    </citation>
    <scope>NUCLEOTIDE SEQUENCE</scope>
    <source>
        <strain evidence="1">NY0171</strain>
    </source>
</reference>
<proteinExistence type="predicted"/>